<evidence type="ECO:0000313" key="3">
    <source>
        <dbReference type="Proteomes" id="UP000030746"/>
    </source>
</evidence>
<keyword evidence="1" id="KW-0378">Hydrolase</keyword>
<dbReference type="OrthoDB" id="17845at2759"/>
<dbReference type="AlphaFoldDB" id="V4B9Y7"/>
<comment type="similarity">
    <text evidence="1">Belongs to the peptidase S1B family.</text>
</comment>
<dbReference type="PANTHER" id="PTHR21004">
    <property type="entry name" value="SERINE PROTEASE-RELATED"/>
    <property type="match status" value="1"/>
</dbReference>
<dbReference type="GeneID" id="20241997"/>
<evidence type="ECO:0000313" key="2">
    <source>
        <dbReference type="EMBL" id="ESP02417.1"/>
    </source>
</evidence>
<reference evidence="2 3" key="1">
    <citation type="journal article" date="2013" name="Nature">
        <title>Insights into bilaterian evolution from three spiralian genomes.</title>
        <authorList>
            <person name="Simakov O."/>
            <person name="Marletaz F."/>
            <person name="Cho S.J."/>
            <person name="Edsinger-Gonzales E."/>
            <person name="Havlak P."/>
            <person name="Hellsten U."/>
            <person name="Kuo D.H."/>
            <person name="Larsson T."/>
            <person name="Lv J."/>
            <person name="Arendt D."/>
            <person name="Savage R."/>
            <person name="Osoegawa K."/>
            <person name="de Jong P."/>
            <person name="Grimwood J."/>
            <person name="Chapman J.A."/>
            <person name="Shapiro H."/>
            <person name="Aerts A."/>
            <person name="Otillar R.P."/>
            <person name="Terry A.Y."/>
            <person name="Boore J.L."/>
            <person name="Grigoriev I.V."/>
            <person name="Lindberg D.R."/>
            <person name="Seaver E.C."/>
            <person name="Weisblat D.A."/>
            <person name="Putnam N.H."/>
            <person name="Rokhsar D.S."/>
        </authorList>
    </citation>
    <scope>NUCLEOTIDE SEQUENCE [LARGE SCALE GENOMIC DNA]</scope>
</reference>
<dbReference type="SUPFAM" id="SSF50494">
    <property type="entry name" value="Trypsin-like serine proteases"/>
    <property type="match status" value="2"/>
</dbReference>
<keyword evidence="1" id="KW-0645">Protease</keyword>
<accession>V4B9Y7</accession>
<dbReference type="CTD" id="20241997"/>
<dbReference type="InterPro" id="IPR039245">
    <property type="entry name" value="TYSND1/DEG15"/>
</dbReference>
<comment type="PTM">
    <text evidence="1">The full-lengh TYSND1 is the active the proteolytic processing of PTS1- and PTS2-proteins and in self-cleavage, and intermolecular self-cleavage of TYSND1 down-regulates its protease activity.</text>
</comment>
<evidence type="ECO:0000256" key="1">
    <source>
        <dbReference type="PIRNR" id="PIRNR037989"/>
    </source>
</evidence>
<keyword evidence="1" id="KW-0576">Peroxisome</keyword>
<dbReference type="EMBL" id="KB200255">
    <property type="protein sequence ID" value="ESP02417.1"/>
    <property type="molecule type" value="Genomic_DNA"/>
</dbReference>
<dbReference type="GO" id="GO:0031998">
    <property type="term" value="P:regulation of fatty acid beta-oxidation"/>
    <property type="evidence" value="ECO:0007669"/>
    <property type="project" value="TreeGrafter"/>
</dbReference>
<keyword evidence="1" id="KW-0720">Serine protease</keyword>
<dbReference type="HOGENOM" id="CLU_034855_1_0_1"/>
<protein>
    <recommendedName>
        <fullName evidence="1">Peroxisomal leader peptide-processing protease</fullName>
        <ecNumber evidence="1">3.4.21.-</ecNumber>
    </recommendedName>
</protein>
<dbReference type="Pfam" id="PF13365">
    <property type="entry name" value="Trypsin_2"/>
    <property type="match status" value="1"/>
</dbReference>
<gene>
    <name evidence="2" type="ORF">LOTGIDRAFT_172074</name>
</gene>
<comment type="subcellular location">
    <subcellularLocation>
        <location evidence="1">Peroxisome</location>
    </subcellularLocation>
</comment>
<dbReference type="GO" id="GO:0004252">
    <property type="term" value="F:serine-type endopeptidase activity"/>
    <property type="evidence" value="ECO:0007669"/>
    <property type="project" value="InterPro"/>
</dbReference>
<dbReference type="Proteomes" id="UP000030746">
    <property type="component" value="Unassembled WGS sequence"/>
</dbReference>
<proteinExistence type="inferred from homology"/>
<dbReference type="GO" id="GO:0016485">
    <property type="term" value="P:protein processing"/>
    <property type="evidence" value="ECO:0007669"/>
    <property type="project" value="InterPro"/>
</dbReference>
<dbReference type="PANTHER" id="PTHR21004:SF0">
    <property type="entry name" value="PEROXISOMAL LEADER PEPTIDE-PROCESSING PROTEASE"/>
    <property type="match status" value="1"/>
</dbReference>
<keyword evidence="3" id="KW-1185">Reference proteome</keyword>
<dbReference type="STRING" id="225164.V4B9Y7"/>
<dbReference type="KEGG" id="lgi:LOTGIDRAFT_172074"/>
<sequence>MTYNEYKSNCMISVYLYSDNKVDGSCSGVILDKKNGLVLTSATVLAPLAAKSPSLISSLESSYLPAINENLLTVEVYLEKEQLPKMQNTSVQSIKKSTNQPIHQSNDQSTTFSICNSNTLDRITCHKSKIIQIFSCDNFDKAFSSLFGGSCWTFTSEDDKKDSSAIQEKDLNSIQELHLKFIPKFILLKISTIPQDYYLAEDYLPQINQDILNPHDLIKVCGTPFGNLSPEVFMNSWSNGIVSNVYGKRNCLLLTDARCVPGTEGGGVYTIENGIRKLSGVVVCSLCWKNNEWVGLSIICSIQEILDTLNRKLSVIIPASSKQSLQRHDLSNAAVKATLKRIVLVKVGTSWGSGILININPVLVLTCNHVVKDSSSPVHVKIGINCPLLKANIVYQHQQGVQFDVALLHKQKKCRISNQEQLEIASPTEGEAVLAIGYGVFSYDYNIQPSITSGIISKVLYFNSSPVLVQTTCAIHPGASGGALINQSGQLLGIIVSNTKDIETGASFPHISLCIPVITIWPAIKQYLLTSDITSLNSLQVNNRYIRDVWSLETQKKYSVVTSKL</sequence>
<dbReference type="Gene3D" id="2.40.10.10">
    <property type="entry name" value="Trypsin-like serine proteases"/>
    <property type="match status" value="2"/>
</dbReference>
<organism evidence="2 3">
    <name type="scientific">Lottia gigantea</name>
    <name type="common">Giant owl limpet</name>
    <dbReference type="NCBI Taxonomy" id="225164"/>
    <lineage>
        <taxon>Eukaryota</taxon>
        <taxon>Metazoa</taxon>
        <taxon>Spiralia</taxon>
        <taxon>Lophotrochozoa</taxon>
        <taxon>Mollusca</taxon>
        <taxon>Gastropoda</taxon>
        <taxon>Patellogastropoda</taxon>
        <taxon>Lottioidea</taxon>
        <taxon>Lottiidae</taxon>
        <taxon>Lottia</taxon>
    </lineage>
</organism>
<comment type="function">
    <text evidence="1">Peroxisomal protease that mediates both the removal of the leader peptide from proteins containing a PTS2 target sequence and processes several PTS1-containing proteins. Catalyzes the processing of PTS1-proteins involved in the peroxisomal beta-oxidation of fatty acids.</text>
</comment>
<dbReference type="OMA" id="CWKSTEW"/>
<dbReference type="RefSeq" id="XP_009046905.1">
    <property type="nucleotide sequence ID" value="XM_009048657.1"/>
</dbReference>
<dbReference type="EC" id="3.4.21.-" evidence="1"/>
<dbReference type="InterPro" id="IPR009003">
    <property type="entry name" value="Peptidase_S1_PA"/>
</dbReference>
<dbReference type="GO" id="GO:0005777">
    <property type="term" value="C:peroxisome"/>
    <property type="evidence" value="ECO:0007669"/>
    <property type="project" value="UniProtKB-SubCell"/>
</dbReference>
<dbReference type="InterPro" id="IPR043504">
    <property type="entry name" value="Peptidase_S1_PA_chymotrypsin"/>
</dbReference>
<name>V4B9Y7_LOTGI</name>